<evidence type="ECO:0000259" key="5">
    <source>
        <dbReference type="Pfam" id="PF08281"/>
    </source>
</evidence>
<feature type="domain" description="RNA polymerase sigma factor 70 region 4 type 2" evidence="5">
    <location>
        <begin position="108"/>
        <end position="159"/>
    </location>
</feature>
<evidence type="ECO:0000313" key="7">
    <source>
        <dbReference type="Proteomes" id="UP000249082"/>
    </source>
</evidence>
<evidence type="ECO:0000256" key="1">
    <source>
        <dbReference type="ARBA" id="ARBA00010641"/>
    </source>
</evidence>
<reference evidence="6 7" key="1">
    <citation type="submission" date="2017-08" db="EMBL/GenBank/DDBJ databases">
        <title>Infants hospitalized years apart are colonized by the same room-sourced microbial strains.</title>
        <authorList>
            <person name="Brooks B."/>
            <person name="Olm M.R."/>
            <person name="Firek B.A."/>
            <person name="Baker R."/>
            <person name="Thomas B.C."/>
            <person name="Morowitz M.J."/>
            <person name="Banfield J.F."/>
        </authorList>
    </citation>
    <scope>NUCLEOTIDE SEQUENCE [LARGE SCALE GENOMIC DNA]</scope>
    <source>
        <strain evidence="6">S2_005_002_R2_33</strain>
    </source>
</reference>
<protein>
    <submittedName>
        <fullName evidence="6">RNA polymerase sigma factor</fullName>
    </submittedName>
</protein>
<dbReference type="PANTHER" id="PTHR43133:SF63">
    <property type="entry name" value="RNA POLYMERASE SIGMA FACTOR FECI-RELATED"/>
    <property type="match status" value="1"/>
</dbReference>
<dbReference type="Proteomes" id="UP000249082">
    <property type="component" value="Unassembled WGS sequence"/>
</dbReference>
<dbReference type="GO" id="GO:0006352">
    <property type="term" value="P:DNA-templated transcription initiation"/>
    <property type="evidence" value="ECO:0007669"/>
    <property type="project" value="InterPro"/>
</dbReference>
<evidence type="ECO:0000313" key="6">
    <source>
        <dbReference type="EMBL" id="PZQ54242.1"/>
    </source>
</evidence>
<dbReference type="PANTHER" id="PTHR43133">
    <property type="entry name" value="RNA POLYMERASE ECF-TYPE SIGMA FACTO"/>
    <property type="match status" value="1"/>
</dbReference>
<dbReference type="GO" id="GO:0016987">
    <property type="term" value="F:sigma factor activity"/>
    <property type="evidence" value="ECO:0007669"/>
    <property type="project" value="UniProtKB-KW"/>
</dbReference>
<organism evidence="6 7">
    <name type="scientific">Novosphingobium pentaromativorans</name>
    <dbReference type="NCBI Taxonomy" id="205844"/>
    <lineage>
        <taxon>Bacteria</taxon>
        <taxon>Pseudomonadati</taxon>
        <taxon>Pseudomonadota</taxon>
        <taxon>Alphaproteobacteria</taxon>
        <taxon>Sphingomonadales</taxon>
        <taxon>Sphingomonadaceae</taxon>
        <taxon>Novosphingobium</taxon>
    </lineage>
</organism>
<proteinExistence type="inferred from homology"/>
<sequence length="166" mass="18947">MGFSNASKYAPGSAFSWARLRDQVARMTRRDDAEDLLHDAWVKVSTSSTLARNADALLARAATNRGIDAHRRERRAGETFVWDTDVATVADNHPLQDEVLIARERLDRLRVGIEALSPRTRQIFLMYRLDGRKYREIADELGISQSAVEKHIAKAMAHLAEWMEKW</sequence>
<evidence type="ECO:0000256" key="2">
    <source>
        <dbReference type="ARBA" id="ARBA00023015"/>
    </source>
</evidence>
<dbReference type="InterPro" id="IPR013325">
    <property type="entry name" value="RNA_pol_sigma_r2"/>
</dbReference>
<name>A0A2W5NLB9_9SPHN</name>
<dbReference type="CDD" id="cd06171">
    <property type="entry name" value="Sigma70_r4"/>
    <property type="match status" value="1"/>
</dbReference>
<dbReference type="SUPFAM" id="SSF88659">
    <property type="entry name" value="Sigma3 and sigma4 domains of RNA polymerase sigma factors"/>
    <property type="match status" value="1"/>
</dbReference>
<dbReference type="SUPFAM" id="SSF88946">
    <property type="entry name" value="Sigma2 domain of RNA polymerase sigma factors"/>
    <property type="match status" value="1"/>
</dbReference>
<evidence type="ECO:0000256" key="4">
    <source>
        <dbReference type="ARBA" id="ARBA00023163"/>
    </source>
</evidence>
<comment type="caution">
    <text evidence="6">The sequence shown here is derived from an EMBL/GenBank/DDBJ whole genome shotgun (WGS) entry which is preliminary data.</text>
</comment>
<keyword evidence="3" id="KW-0731">Sigma factor</keyword>
<dbReference type="NCBIfam" id="TIGR02937">
    <property type="entry name" value="sigma70-ECF"/>
    <property type="match status" value="1"/>
</dbReference>
<keyword evidence="2" id="KW-0805">Transcription regulation</keyword>
<dbReference type="EMBL" id="QFPX01000009">
    <property type="protein sequence ID" value="PZQ54242.1"/>
    <property type="molecule type" value="Genomic_DNA"/>
</dbReference>
<gene>
    <name evidence="6" type="ORF">DI555_12425</name>
</gene>
<dbReference type="InterPro" id="IPR036388">
    <property type="entry name" value="WH-like_DNA-bd_sf"/>
</dbReference>
<evidence type="ECO:0000256" key="3">
    <source>
        <dbReference type="ARBA" id="ARBA00023082"/>
    </source>
</evidence>
<dbReference type="AlphaFoldDB" id="A0A2W5NLB9"/>
<dbReference type="InterPro" id="IPR013249">
    <property type="entry name" value="RNA_pol_sigma70_r4_t2"/>
</dbReference>
<dbReference type="GO" id="GO:0003677">
    <property type="term" value="F:DNA binding"/>
    <property type="evidence" value="ECO:0007669"/>
    <property type="project" value="InterPro"/>
</dbReference>
<accession>A0A2W5NLB9</accession>
<keyword evidence="4" id="KW-0804">Transcription</keyword>
<dbReference type="Pfam" id="PF08281">
    <property type="entry name" value="Sigma70_r4_2"/>
    <property type="match status" value="1"/>
</dbReference>
<dbReference type="Gene3D" id="1.10.1740.10">
    <property type="match status" value="1"/>
</dbReference>
<comment type="similarity">
    <text evidence="1">Belongs to the sigma-70 factor family. ECF subfamily.</text>
</comment>
<dbReference type="InterPro" id="IPR014284">
    <property type="entry name" value="RNA_pol_sigma-70_dom"/>
</dbReference>
<dbReference type="InterPro" id="IPR039425">
    <property type="entry name" value="RNA_pol_sigma-70-like"/>
</dbReference>
<dbReference type="Gene3D" id="1.10.10.10">
    <property type="entry name" value="Winged helix-like DNA-binding domain superfamily/Winged helix DNA-binding domain"/>
    <property type="match status" value="1"/>
</dbReference>
<dbReference type="InterPro" id="IPR013324">
    <property type="entry name" value="RNA_pol_sigma_r3/r4-like"/>
</dbReference>